<dbReference type="InterPro" id="IPR036565">
    <property type="entry name" value="Mur-like_cat_sf"/>
</dbReference>
<gene>
    <name evidence="14" type="ORF">MNBD_GAMMA02-1094</name>
</gene>
<protein>
    <recommendedName>
        <fullName evidence="10">UDP-MurNAc-pentapeptide synthetase</fullName>
    </recommendedName>
</protein>
<dbReference type="Gene3D" id="3.40.1390.10">
    <property type="entry name" value="MurE/MurF, N-terminal domain"/>
    <property type="match status" value="1"/>
</dbReference>
<dbReference type="GO" id="GO:0009252">
    <property type="term" value="P:peptidoglycan biosynthetic process"/>
    <property type="evidence" value="ECO:0007669"/>
    <property type="project" value="UniProtKB-KW"/>
</dbReference>
<dbReference type="SUPFAM" id="SSF63418">
    <property type="entry name" value="MurE/MurF N-terminal domain"/>
    <property type="match status" value="1"/>
</dbReference>
<dbReference type="EMBL" id="UOFA01000241">
    <property type="protein sequence ID" value="VAW45930.1"/>
    <property type="molecule type" value="Genomic_DNA"/>
</dbReference>
<keyword evidence="3" id="KW-0132">Cell division</keyword>
<dbReference type="GO" id="GO:0051301">
    <property type="term" value="P:cell division"/>
    <property type="evidence" value="ECO:0007669"/>
    <property type="project" value="UniProtKB-KW"/>
</dbReference>
<name>A0A3B0W053_9ZZZZ</name>
<keyword evidence="7" id="KW-0573">Peptidoglycan synthesis</keyword>
<feature type="domain" description="Mur ligase N-terminal catalytic" evidence="11">
    <location>
        <begin position="24"/>
        <end position="80"/>
    </location>
</feature>
<evidence type="ECO:0000256" key="3">
    <source>
        <dbReference type="ARBA" id="ARBA00022618"/>
    </source>
</evidence>
<dbReference type="Gene3D" id="3.90.190.20">
    <property type="entry name" value="Mur ligase, C-terminal domain"/>
    <property type="match status" value="1"/>
</dbReference>
<evidence type="ECO:0000259" key="11">
    <source>
        <dbReference type="Pfam" id="PF01225"/>
    </source>
</evidence>
<dbReference type="GO" id="GO:0071555">
    <property type="term" value="P:cell wall organization"/>
    <property type="evidence" value="ECO:0007669"/>
    <property type="project" value="UniProtKB-KW"/>
</dbReference>
<dbReference type="PANTHER" id="PTHR43024:SF1">
    <property type="entry name" value="UDP-N-ACETYLMURAMOYL-TRIPEPTIDE--D-ALANYL-D-ALANINE LIGASE"/>
    <property type="match status" value="1"/>
</dbReference>
<dbReference type="HAMAP" id="MF_02019">
    <property type="entry name" value="MurF"/>
    <property type="match status" value="1"/>
</dbReference>
<evidence type="ECO:0000256" key="6">
    <source>
        <dbReference type="ARBA" id="ARBA00022960"/>
    </source>
</evidence>
<dbReference type="Gene3D" id="3.40.1190.10">
    <property type="entry name" value="Mur-like, catalytic domain"/>
    <property type="match status" value="1"/>
</dbReference>
<evidence type="ECO:0000256" key="2">
    <source>
        <dbReference type="ARBA" id="ARBA00022598"/>
    </source>
</evidence>
<dbReference type="GO" id="GO:0008360">
    <property type="term" value="P:regulation of cell shape"/>
    <property type="evidence" value="ECO:0007669"/>
    <property type="project" value="UniProtKB-KW"/>
</dbReference>
<evidence type="ECO:0000256" key="7">
    <source>
        <dbReference type="ARBA" id="ARBA00022984"/>
    </source>
</evidence>
<evidence type="ECO:0000259" key="12">
    <source>
        <dbReference type="Pfam" id="PF02875"/>
    </source>
</evidence>
<evidence type="ECO:0000256" key="9">
    <source>
        <dbReference type="ARBA" id="ARBA00023316"/>
    </source>
</evidence>
<sequence length="450" mass="47846">MIQMNLHQVSAIVGGNFVGKEARIQGVTTDSRGDCKGKLFVALHGESFNGEDYCQAAVQRGAAAVLVANAVEVEVPQLIVKDTLVALQAMATAWVRQTGVKIIGITGSNGKTTVKNMLFSVLSQKYNCFATHGNFNNEIGVPLTLLSVSQTEEVAVVEMGATQIGDIAKLTDIIKPDISVVTNIGDAHVGRFGSVDNIALGKAEIYQALDVDGLAVINADCPYQNDFREQVKGNLLTFGMDAGADFRLVEKSGGYQVLTRRGESLDLQLPVMGRHNYINATAVVAIALAMHLNFTEIEAGLAAFEPEAGRLQCLKVDESFSIINDSYNANPASVHAAIDVLKGQSKPTCLILGDMAELGEYARAMHENVGQYAGQAGLDQLLVVGEFAANVCQGSESTASNTQCQSFAAVDSLMAHLKQNQPNQGTVLVKGSRSMRLERVVDVLTGGKIA</sequence>
<evidence type="ECO:0000256" key="4">
    <source>
        <dbReference type="ARBA" id="ARBA00022741"/>
    </source>
</evidence>
<keyword evidence="2 14" id="KW-0436">Ligase</keyword>
<evidence type="ECO:0000256" key="1">
    <source>
        <dbReference type="ARBA" id="ARBA00022490"/>
    </source>
</evidence>
<keyword evidence="8" id="KW-0131">Cell cycle</keyword>
<dbReference type="AlphaFoldDB" id="A0A3B0W053"/>
<accession>A0A3B0W053</accession>
<dbReference type="SUPFAM" id="SSF53623">
    <property type="entry name" value="MurD-like peptide ligases, catalytic domain"/>
    <property type="match status" value="1"/>
</dbReference>
<dbReference type="Pfam" id="PF02875">
    <property type="entry name" value="Mur_ligase_C"/>
    <property type="match status" value="1"/>
</dbReference>
<dbReference type="GO" id="GO:0047480">
    <property type="term" value="F:UDP-N-acetylmuramoyl-tripeptide-D-alanyl-D-alanine ligase activity"/>
    <property type="evidence" value="ECO:0007669"/>
    <property type="project" value="InterPro"/>
</dbReference>
<keyword evidence="1" id="KW-0963">Cytoplasm</keyword>
<dbReference type="InterPro" id="IPR035911">
    <property type="entry name" value="MurE/MurF_N"/>
</dbReference>
<keyword evidence="4" id="KW-0547">Nucleotide-binding</keyword>
<dbReference type="InterPro" id="IPR036615">
    <property type="entry name" value="Mur_ligase_C_dom_sf"/>
</dbReference>
<dbReference type="GO" id="GO:0005524">
    <property type="term" value="F:ATP binding"/>
    <property type="evidence" value="ECO:0007669"/>
    <property type="project" value="UniProtKB-KW"/>
</dbReference>
<organism evidence="14">
    <name type="scientific">hydrothermal vent metagenome</name>
    <dbReference type="NCBI Taxonomy" id="652676"/>
    <lineage>
        <taxon>unclassified sequences</taxon>
        <taxon>metagenomes</taxon>
        <taxon>ecological metagenomes</taxon>
    </lineage>
</organism>
<dbReference type="PANTHER" id="PTHR43024">
    <property type="entry name" value="UDP-N-ACETYLMURAMOYL-TRIPEPTIDE--D-ALANYL-D-ALANINE LIGASE"/>
    <property type="match status" value="1"/>
</dbReference>
<feature type="domain" description="Mur ligase C-terminal" evidence="12">
    <location>
        <begin position="309"/>
        <end position="433"/>
    </location>
</feature>
<evidence type="ECO:0000256" key="10">
    <source>
        <dbReference type="ARBA" id="ARBA00031461"/>
    </source>
</evidence>
<feature type="non-terminal residue" evidence="14">
    <location>
        <position position="450"/>
    </location>
</feature>
<keyword evidence="9" id="KW-0961">Cell wall biogenesis/degradation</keyword>
<evidence type="ECO:0000256" key="8">
    <source>
        <dbReference type="ARBA" id="ARBA00023306"/>
    </source>
</evidence>
<dbReference type="Pfam" id="PF01225">
    <property type="entry name" value="Mur_ligase"/>
    <property type="match status" value="1"/>
</dbReference>
<dbReference type="InterPro" id="IPR004101">
    <property type="entry name" value="Mur_ligase_C"/>
</dbReference>
<proteinExistence type="inferred from homology"/>
<feature type="domain" description="Mur ligase central" evidence="13">
    <location>
        <begin position="105"/>
        <end position="287"/>
    </location>
</feature>
<reference evidence="14" key="1">
    <citation type="submission" date="2018-06" db="EMBL/GenBank/DDBJ databases">
        <authorList>
            <person name="Zhirakovskaya E."/>
        </authorList>
    </citation>
    <scope>NUCLEOTIDE SEQUENCE</scope>
</reference>
<dbReference type="NCBIfam" id="TIGR01143">
    <property type="entry name" value="murF"/>
    <property type="match status" value="1"/>
</dbReference>
<evidence type="ECO:0000256" key="5">
    <source>
        <dbReference type="ARBA" id="ARBA00022840"/>
    </source>
</evidence>
<keyword evidence="6" id="KW-0133">Cell shape</keyword>
<dbReference type="InterPro" id="IPR000713">
    <property type="entry name" value="Mur_ligase_N"/>
</dbReference>
<dbReference type="InterPro" id="IPR013221">
    <property type="entry name" value="Mur_ligase_cen"/>
</dbReference>
<dbReference type="Pfam" id="PF08245">
    <property type="entry name" value="Mur_ligase_M"/>
    <property type="match status" value="1"/>
</dbReference>
<dbReference type="InterPro" id="IPR005863">
    <property type="entry name" value="UDP-N-AcMur_synth"/>
</dbReference>
<evidence type="ECO:0000259" key="13">
    <source>
        <dbReference type="Pfam" id="PF08245"/>
    </source>
</evidence>
<dbReference type="InterPro" id="IPR051046">
    <property type="entry name" value="MurCDEF_CellWall_CoF430Synth"/>
</dbReference>
<dbReference type="SUPFAM" id="SSF53244">
    <property type="entry name" value="MurD-like peptide ligases, peptide-binding domain"/>
    <property type="match status" value="1"/>
</dbReference>
<evidence type="ECO:0000313" key="14">
    <source>
        <dbReference type="EMBL" id="VAW45930.1"/>
    </source>
</evidence>
<keyword evidence="5" id="KW-0067">ATP-binding</keyword>